<evidence type="ECO:0000313" key="3">
    <source>
        <dbReference type="EMBL" id="UUT35746.1"/>
    </source>
</evidence>
<name>A0ABY5NKU3_9MICO</name>
<keyword evidence="1" id="KW-0812">Transmembrane</keyword>
<dbReference type="InterPro" id="IPR002656">
    <property type="entry name" value="Acyl_transf_3_dom"/>
</dbReference>
<feature type="transmembrane region" description="Helical" evidence="1">
    <location>
        <begin position="58"/>
        <end position="77"/>
    </location>
</feature>
<dbReference type="GO" id="GO:0016746">
    <property type="term" value="F:acyltransferase activity"/>
    <property type="evidence" value="ECO:0007669"/>
    <property type="project" value="UniProtKB-KW"/>
</dbReference>
<dbReference type="RefSeq" id="WP_259612365.1">
    <property type="nucleotide sequence ID" value="NZ_CP091139.2"/>
</dbReference>
<dbReference type="EMBL" id="CP091139">
    <property type="protein sequence ID" value="UUT35746.1"/>
    <property type="molecule type" value="Genomic_DNA"/>
</dbReference>
<feature type="domain" description="Acyltransferase 3" evidence="2">
    <location>
        <begin position="3"/>
        <end position="99"/>
    </location>
</feature>
<keyword evidence="1" id="KW-0472">Membrane</keyword>
<keyword evidence="3" id="KW-0012">Acyltransferase</keyword>
<evidence type="ECO:0000313" key="4">
    <source>
        <dbReference type="Proteomes" id="UP001054811"/>
    </source>
</evidence>
<evidence type="ECO:0000259" key="2">
    <source>
        <dbReference type="Pfam" id="PF01757"/>
    </source>
</evidence>
<gene>
    <name evidence="3" type="ORF">L2X98_21225</name>
</gene>
<dbReference type="Proteomes" id="UP001054811">
    <property type="component" value="Chromosome"/>
</dbReference>
<proteinExistence type="predicted"/>
<organism evidence="3 4">
    <name type="scientific">Microbacterium elymi</name>
    <dbReference type="NCBI Taxonomy" id="2909587"/>
    <lineage>
        <taxon>Bacteria</taxon>
        <taxon>Bacillati</taxon>
        <taxon>Actinomycetota</taxon>
        <taxon>Actinomycetes</taxon>
        <taxon>Micrococcales</taxon>
        <taxon>Microbacteriaceae</taxon>
        <taxon>Microbacterium</taxon>
    </lineage>
</organism>
<evidence type="ECO:0000256" key="1">
    <source>
        <dbReference type="SAM" id="Phobius"/>
    </source>
</evidence>
<sequence length="227" mass="24629">MFIAIAAFTYTGALPFPSYTAALPVVGTALVLVAAIQRGPLSPLRAMSWQPVQVVGDVSYSMYLWHWPALVLLPYVLGHDLHRSTKVLAIIAAFVLAWLTKIFVEDRFRGRKPLGVPLRRSFIFALTGMIVIALASGAVVGTVSAQAAAAQSKLDHALNDADSCFGSRALVNATSCSPHGDKLLTTPVFAAQDKPKPYTDDCWILGDFSDQKTCHYGQATPKRRRSR</sequence>
<reference evidence="3" key="1">
    <citation type="submission" date="2022-01" db="EMBL/GenBank/DDBJ databases">
        <title>Microbacterium eymi and Microbacterium rhizovicinus sp. nov., isolated from the rhizospheric soil of Elymus tsukushiensis, a plant native to the Dokdo Islands, Republic of Korea.</title>
        <authorList>
            <person name="Hwang Y.J."/>
        </authorList>
    </citation>
    <scope>NUCLEOTIDE SEQUENCE</scope>
    <source>
        <strain evidence="3">KUDC0405</strain>
    </source>
</reference>
<dbReference type="PANTHER" id="PTHR23028:SF53">
    <property type="entry name" value="ACYL_TRANSF_3 DOMAIN-CONTAINING PROTEIN"/>
    <property type="match status" value="1"/>
</dbReference>
<dbReference type="PANTHER" id="PTHR23028">
    <property type="entry name" value="ACETYLTRANSFERASE"/>
    <property type="match status" value="1"/>
</dbReference>
<accession>A0ABY5NKU3</accession>
<keyword evidence="4" id="KW-1185">Reference proteome</keyword>
<feature type="transmembrane region" description="Helical" evidence="1">
    <location>
        <begin position="16"/>
        <end position="37"/>
    </location>
</feature>
<keyword evidence="3" id="KW-0808">Transferase</keyword>
<protein>
    <submittedName>
        <fullName evidence="3">Acyltransferase</fullName>
    </submittedName>
</protein>
<dbReference type="Pfam" id="PF01757">
    <property type="entry name" value="Acyl_transf_3"/>
    <property type="match status" value="1"/>
</dbReference>
<feature type="transmembrane region" description="Helical" evidence="1">
    <location>
        <begin position="121"/>
        <end position="143"/>
    </location>
</feature>
<keyword evidence="1" id="KW-1133">Transmembrane helix</keyword>
<feature type="transmembrane region" description="Helical" evidence="1">
    <location>
        <begin position="83"/>
        <end position="100"/>
    </location>
</feature>
<dbReference type="InterPro" id="IPR050879">
    <property type="entry name" value="Acyltransferase_3"/>
</dbReference>